<name>A0A8T0C4F6_9GAMM</name>
<comment type="caution">
    <text evidence="1">The sequence shown here is derived from an EMBL/GenBank/DDBJ whole genome shotgun (WGS) entry which is preliminary data.</text>
</comment>
<accession>A0A8T0C4F6</accession>
<evidence type="ECO:0000313" key="1">
    <source>
        <dbReference type="EMBL" id="KAF7785523.1"/>
    </source>
</evidence>
<dbReference type="EMBL" id="AHCD03000036">
    <property type="protein sequence ID" value="KAF7785523.1"/>
    <property type="molecule type" value="Genomic_DNA"/>
</dbReference>
<evidence type="ECO:0000313" key="2">
    <source>
        <dbReference type="Proteomes" id="UP000016480"/>
    </source>
</evidence>
<sequence length="31" mass="3263">MRVIENKALLTLVAGGIDEGGCILFPPHGLK</sequence>
<gene>
    <name evidence="1" type="ORF">PRUB_a6005</name>
</gene>
<dbReference type="Proteomes" id="UP000016480">
    <property type="component" value="Unassembled WGS sequence"/>
</dbReference>
<organism evidence="1 2">
    <name type="scientific">Pseudoalteromonas rubra</name>
    <dbReference type="NCBI Taxonomy" id="43658"/>
    <lineage>
        <taxon>Bacteria</taxon>
        <taxon>Pseudomonadati</taxon>
        <taxon>Pseudomonadota</taxon>
        <taxon>Gammaproteobacteria</taxon>
        <taxon>Alteromonadales</taxon>
        <taxon>Pseudoalteromonadaceae</taxon>
        <taxon>Pseudoalteromonas</taxon>
    </lineage>
</organism>
<proteinExistence type="predicted"/>
<protein>
    <submittedName>
        <fullName evidence="1">Uncharacterized protein</fullName>
    </submittedName>
</protein>
<reference evidence="1 2" key="1">
    <citation type="journal article" date="2012" name="J. Bacteriol.">
        <title>Genome sequence of the cycloprodigiosin-producing bacterial strain Pseudoalteromonas rubra ATCC 29570(T).</title>
        <authorList>
            <person name="Xie B.B."/>
            <person name="Shu Y.L."/>
            <person name="Qin Q.L."/>
            <person name="Rong J.C."/>
            <person name="Zhang X.Y."/>
            <person name="Chen X.L."/>
            <person name="Zhou B.C."/>
            <person name="Zhang Y.Z."/>
        </authorList>
    </citation>
    <scope>NUCLEOTIDE SEQUENCE [LARGE SCALE GENOMIC DNA]</scope>
    <source>
        <strain evidence="1 2">DSM 6842</strain>
    </source>
</reference>
<dbReference type="AlphaFoldDB" id="A0A8T0C4F6"/>